<dbReference type="InterPro" id="IPR011990">
    <property type="entry name" value="TPR-like_helical_dom_sf"/>
</dbReference>
<dbReference type="GO" id="GO:0043565">
    <property type="term" value="F:sequence-specific DNA binding"/>
    <property type="evidence" value="ECO:0007669"/>
    <property type="project" value="InterPro"/>
</dbReference>
<evidence type="ECO:0000256" key="3">
    <source>
        <dbReference type="ARBA" id="ARBA00023163"/>
    </source>
</evidence>
<dbReference type="InterPro" id="IPR009057">
    <property type="entry name" value="Homeodomain-like_sf"/>
</dbReference>
<feature type="transmembrane region" description="Helical" evidence="4">
    <location>
        <begin position="145"/>
        <end position="165"/>
    </location>
</feature>
<dbReference type="InterPro" id="IPR020449">
    <property type="entry name" value="Tscrpt_reg_AraC-type_HTH"/>
</dbReference>
<dbReference type="GO" id="GO:0003700">
    <property type="term" value="F:DNA-binding transcription factor activity"/>
    <property type="evidence" value="ECO:0007669"/>
    <property type="project" value="InterPro"/>
</dbReference>
<dbReference type="SUPFAM" id="SSF48452">
    <property type="entry name" value="TPR-like"/>
    <property type="match status" value="1"/>
</dbReference>
<dbReference type="Pfam" id="PF12833">
    <property type="entry name" value="HTH_18"/>
    <property type="match status" value="1"/>
</dbReference>
<dbReference type="RefSeq" id="WP_163691561.1">
    <property type="nucleotide sequence ID" value="NZ_FXTW01000001.1"/>
</dbReference>
<comment type="caution">
    <text evidence="6">The sequence shown here is derived from an EMBL/GenBank/DDBJ whole genome shotgun (WGS) entry which is preliminary data.</text>
</comment>
<protein>
    <submittedName>
        <fullName evidence="6">Helix-turn-helix domain-containing protein</fullName>
    </submittedName>
</protein>
<dbReference type="PROSITE" id="PS00041">
    <property type="entry name" value="HTH_ARAC_FAMILY_1"/>
    <property type="match status" value="1"/>
</dbReference>
<dbReference type="PRINTS" id="PR00032">
    <property type="entry name" value="HTHARAC"/>
</dbReference>
<dbReference type="PANTHER" id="PTHR43280:SF2">
    <property type="entry name" value="HTH-TYPE TRANSCRIPTIONAL REGULATOR EXSA"/>
    <property type="match status" value="1"/>
</dbReference>
<keyword evidence="3" id="KW-0804">Transcription</keyword>
<dbReference type="EMBL" id="JAABOP010000001">
    <property type="protein sequence ID" value="NER09509.1"/>
    <property type="molecule type" value="Genomic_DNA"/>
</dbReference>
<dbReference type="PROSITE" id="PS01124">
    <property type="entry name" value="HTH_ARAC_FAMILY_2"/>
    <property type="match status" value="1"/>
</dbReference>
<evidence type="ECO:0000313" key="7">
    <source>
        <dbReference type="Proteomes" id="UP000468443"/>
    </source>
</evidence>
<dbReference type="SMART" id="SM00342">
    <property type="entry name" value="HTH_ARAC"/>
    <property type="match status" value="1"/>
</dbReference>
<evidence type="ECO:0000256" key="2">
    <source>
        <dbReference type="ARBA" id="ARBA00023125"/>
    </source>
</evidence>
<dbReference type="InterPro" id="IPR018062">
    <property type="entry name" value="HTH_AraC-typ_CS"/>
</dbReference>
<keyword evidence="7" id="KW-1185">Reference proteome</keyword>
<evidence type="ECO:0000256" key="1">
    <source>
        <dbReference type="ARBA" id="ARBA00023015"/>
    </source>
</evidence>
<keyword evidence="1" id="KW-0805">Transcription regulation</keyword>
<organism evidence="6 7">
    <name type="scientific">Muriicola jejuensis</name>
    <dbReference type="NCBI Taxonomy" id="504488"/>
    <lineage>
        <taxon>Bacteria</taxon>
        <taxon>Pseudomonadati</taxon>
        <taxon>Bacteroidota</taxon>
        <taxon>Flavobacteriia</taxon>
        <taxon>Flavobacteriales</taxon>
        <taxon>Flavobacteriaceae</taxon>
        <taxon>Muriicola</taxon>
    </lineage>
</organism>
<reference evidence="6 7" key="1">
    <citation type="submission" date="2020-01" db="EMBL/GenBank/DDBJ databases">
        <title>Muriicola jejuensis KCTC 22299.</title>
        <authorList>
            <person name="Wang G."/>
        </authorList>
    </citation>
    <scope>NUCLEOTIDE SEQUENCE [LARGE SCALE GENOMIC DNA]</scope>
    <source>
        <strain evidence="6 7">KCTC 22299</strain>
    </source>
</reference>
<dbReference type="Gene3D" id="1.25.40.10">
    <property type="entry name" value="Tetratricopeptide repeat domain"/>
    <property type="match status" value="1"/>
</dbReference>
<name>A0A6P0UCA1_9FLAO</name>
<feature type="domain" description="HTH araC/xylS-type" evidence="5">
    <location>
        <begin position="13"/>
        <end position="112"/>
    </location>
</feature>
<keyword evidence="4" id="KW-0472">Membrane</keyword>
<dbReference type="Proteomes" id="UP000468443">
    <property type="component" value="Unassembled WGS sequence"/>
</dbReference>
<dbReference type="SUPFAM" id="SSF46689">
    <property type="entry name" value="Homeodomain-like"/>
    <property type="match status" value="1"/>
</dbReference>
<keyword evidence="4" id="KW-0812">Transmembrane</keyword>
<keyword evidence="4" id="KW-1133">Transmembrane helix</keyword>
<evidence type="ECO:0000256" key="4">
    <source>
        <dbReference type="SAM" id="Phobius"/>
    </source>
</evidence>
<gene>
    <name evidence="6" type="ORF">GWK09_03185</name>
</gene>
<sequence length="640" mass="73222">MTDQFTRNTEFINRLKNILEAQIGNEYFGVTELANEVGISRSSLHRKVHAFNGNSTSQFIREFRLQKAMELLLKGEETVSEIAYQVGFSSPTYFNTCFKEYYGYPPGEAKLRADKMPMESVTIPADGVNKLKYIAIGKLRFTKKWAIILLIGIGIIVSWTTLYYLGINKGVKVASTPNLEIENSIAVLPFKNWSGDPSLEYRSDGMTNAVLTRLSFVENLRVVPFTSVLKYKFSDKDAPSIAKELGVQYILQGSLELSGDKVKFTLDLIDGPSNTLLSSEDYMGAWQEDIFVMQAKVVEDLIGQLNIDVNSNELIAIERVPTQNKEAYNIWLKAKHQALKYTEAGMVNAIPLYQEAIGLDSNFVEPYVDLAQLYLLGGASWGFYTENEAWEISKDLLLKAIEIDDSYSKAKAVLNDGLYLYEWDFETMEQNYQTNSDISITYCLMTGRHDEALARNEYLNSENPASVFLITSKALALYFLNRNEEALKLLDSSDNLYSDHIMYLRIASRVYFYMNEYDRSYVLLKKFLQNYSERPPTVLWILATCEYKKGNIEIANDYLAQIENNYQEGASGSPAWFTALFFASIGDHEQAFKWLQKSYDRHEVEMIWLREEPPLKPLRSDPRYVELYNKVGFPMPPHPN</sequence>
<dbReference type="InterPro" id="IPR018060">
    <property type="entry name" value="HTH_AraC"/>
</dbReference>
<accession>A0A6P0UCA1</accession>
<dbReference type="PANTHER" id="PTHR43280">
    <property type="entry name" value="ARAC-FAMILY TRANSCRIPTIONAL REGULATOR"/>
    <property type="match status" value="1"/>
</dbReference>
<keyword evidence="2" id="KW-0238">DNA-binding</keyword>
<evidence type="ECO:0000259" key="5">
    <source>
        <dbReference type="PROSITE" id="PS01124"/>
    </source>
</evidence>
<dbReference type="AlphaFoldDB" id="A0A6P0UCA1"/>
<evidence type="ECO:0000313" key="6">
    <source>
        <dbReference type="EMBL" id="NER09509.1"/>
    </source>
</evidence>
<dbReference type="Gene3D" id="1.10.10.60">
    <property type="entry name" value="Homeodomain-like"/>
    <property type="match status" value="1"/>
</dbReference>
<proteinExistence type="predicted"/>